<reference evidence="3 4" key="1">
    <citation type="journal article" date="2018" name="Int. J. Syst. Evol. Microbiol.">
        <title>Epidermidibacterium keratini gen. nov., sp. nov., a member of the family Sporichthyaceae, isolated from keratin epidermis.</title>
        <authorList>
            <person name="Lee D.G."/>
            <person name="Trujillo M.E."/>
            <person name="Kang S."/>
            <person name="Nam J.J."/>
            <person name="Kim Y.J."/>
        </authorList>
    </citation>
    <scope>NUCLEOTIDE SEQUENCE [LARGE SCALE GENOMIC DNA]</scope>
    <source>
        <strain evidence="3 4">EPI-7</strain>
    </source>
</reference>
<dbReference type="InterPro" id="IPR016181">
    <property type="entry name" value="Acyl_CoA_acyltransferase"/>
</dbReference>
<dbReference type="CDD" id="cd04301">
    <property type="entry name" value="NAT_SF"/>
    <property type="match status" value="1"/>
</dbReference>
<proteinExistence type="predicted"/>
<feature type="domain" description="N-acetyltransferase" evidence="2">
    <location>
        <begin position="1"/>
        <end position="147"/>
    </location>
</feature>
<dbReference type="EMBL" id="CP047156">
    <property type="protein sequence ID" value="QHC00287.1"/>
    <property type="molecule type" value="Genomic_DNA"/>
</dbReference>
<dbReference type="PROSITE" id="PS51186">
    <property type="entry name" value="GNAT"/>
    <property type="match status" value="1"/>
</dbReference>
<dbReference type="Gene3D" id="3.40.630.30">
    <property type="match status" value="1"/>
</dbReference>
<dbReference type="AlphaFoldDB" id="A0A7L4YP00"/>
<sequence>MSDGQGGLSWRRESAPSWSGDLKRIVGGQPAGVFDVDGYVDDQPMIGEWWSASADDGAVLGYGWLDATWGGDAEVSLAVDPAAQTRGVGSFIMSSLEREAAGRGFNYVYNSIRPSHPSGSDLYDWLAVRGYTGSESGGLLRKRVTTDGDVRRTPSTSAGAPGLPEGSRGPGHEESGGYVDVDEHRY</sequence>
<evidence type="ECO:0000313" key="3">
    <source>
        <dbReference type="EMBL" id="QHC00287.1"/>
    </source>
</evidence>
<dbReference type="SUPFAM" id="SSF55729">
    <property type="entry name" value="Acyl-CoA N-acyltransferases (Nat)"/>
    <property type="match status" value="1"/>
</dbReference>
<dbReference type="GO" id="GO:0016747">
    <property type="term" value="F:acyltransferase activity, transferring groups other than amino-acyl groups"/>
    <property type="evidence" value="ECO:0007669"/>
    <property type="project" value="InterPro"/>
</dbReference>
<feature type="compositionally biased region" description="Basic and acidic residues" evidence="1">
    <location>
        <begin position="170"/>
        <end position="186"/>
    </location>
</feature>
<evidence type="ECO:0000256" key="1">
    <source>
        <dbReference type="SAM" id="MobiDB-lite"/>
    </source>
</evidence>
<dbReference type="Proteomes" id="UP000463857">
    <property type="component" value="Chromosome"/>
</dbReference>
<dbReference type="InParanoid" id="A0A7L4YP00"/>
<dbReference type="RefSeq" id="WP_159544620.1">
    <property type="nucleotide sequence ID" value="NZ_CP047156.1"/>
</dbReference>
<keyword evidence="4" id="KW-1185">Reference proteome</keyword>
<dbReference type="KEGG" id="eke:EK0264_08345"/>
<protein>
    <submittedName>
        <fullName evidence="3">GNAT family N-acetyltransferase</fullName>
    </submittedName>
</protein>
<dbReference type="InterPro" id="IPR000182">
    <property type="entry name" value="GNAT_dom"/>
</dbReference>
<evidence type="ECO:0000313" key="4">
    <source>
        <dbReference type="Proteomes" id="UP000463857"/>
    </source>
</evidence>
<evidence type="ECO:0000259" key="2">
    <source>
        <dbReference type="PROSITE" id="PS51186"/>
    </source>
</evidence>
<keyword evidence="3" id="KW-0808">Transferase</keyword>
<dbReference type="OrthoDB" id="4863385at2"/>
<accession>A0A7L4YP00</accession>
<dbReference type="Pfam" id="PF00583">
    <property type="entry name" value="Acetyltransf_1"/>
    <property type="match status" value="1"/>
</dbReference>
<feature type="region of interest" description="Disordered" evidence="1">
    <location>
        <begin position="144"/>
        <end position="186"/>
    </location>
</feature>
<name>A0A7L4YP00_9ACTN</name>
<organism evidence="3 4">
    <name type="scientific">Epidermidibacterium keratini</name>
    <dbReference type="NCBI Taxonomy" id="1891644"/>
    <lineage>
        <taxon>Bacteria</taxon>
        <taxon>Bacillati</taxon>
        <taxon>Actinomycetota</taxon>
        <taxon>Actinomycetes</taxon>
        <taxon>Sporichthyales</taxon>
        <taxon>Sporichthyaceae</taxon>
        <taxon>Epidermidibacterium</taxon>
    </lineage>
</organism>
<gene>
    <name evidence="3" type="ORF">EK0264_08345</name>
</gene>